<comment type="caution">
    <text evidence="2">The sequence shown here is derived from an EMBL/GenBank/DDBJ whole genome shotgun (WGS) entry which is preliminary data.</text>
</comment>
<dbReference type="Proteomes" id="UP000472727">
    <property type="component" value="Unassembled WGS sequence"/>
</dbReference>
<evidence type="ECO:0000313" key="4">
    <source>
        <dbReference type="EMBL" id="KAF3232320.1"/>
    </source>
</evidence>
<protein>
    <submittedName>
        <fullName evidence="2">Uncharacterized protein</fullName>
    </submittedName>
</protein>
<proteinExistence type="predicted"/>
<organism evidence="2 7">
    <name type="scientific">Orbilia oligospora</name>
    <name type="common">Nematode-trapping fungus</name>
    <name type="synonym">Arthrobotrys oligospora</name>
    <dbReference type="NCBI Taxonomy" id="2813651"/>
    <lineage>
        <taxon>Eukaryota</taxon>
        <taxon>Fungi</taxon>
        <taxon>Dikarya</taxon>
        <taxon>Ascomycota</taxon>
        <taxon>Pezizomycotina</taxon>
        <taxon>Orbiliomycetes</taxon>
        <taxon>Orbiliales</taxon>
        <taxon>Orbiliaceae</taxon>
        <taxon>Orbilia</taxon>
    </lineage>
</organism>
<evidence type="ECO:0000313" key="5">
    <source>
        <dbReference type="Proteomes" id="UP000472727"/>
    </source>
</evidence>
<accession>A0A6G1M4V7</accession>
<evidence type="ECO:0000313" key="3">
    <source>
        <dbReference type="EMBL" id="KAF3226530.1"/>
    </source>
</evidence>
<dbReference type="EMBL" id="WIWT01000013">
    <property type="protein sequence ID" value="KAF3217701.1"/>
    <property type="molecule type" value="Genomic_DNA"/>
</dbReference>
<dbReference type="Proteomes" id="UP000614610">
    <property type="component" value="Unassembled WGS sequence"/>
</dbReference>
<reference evidence="5 6" key="1">
    <citation type="submission" date="2019-06" db="EMBL/GenBank/DDBJ databases">
        <authorList>
            <person name="Palmer J.M."/>
        </authorList>
    </citation>
    <scope>NUCLEOTIDE SEQUENCE</scope>
    <source>
        <strain evidence="3 5">TWF106</strain>
        <strain evidence="4 6">TWF191</strain>
        <strain evidence="2">TWF679</strain>
    </source>
</reference>
<dbReference type="AlphaFoldDB" id="A0A6G1M4V7"/>
<dbReference type="EMBL" id="WIPF01000001">
    <property type="protein sequence ID" value="KAF3232320.1"/>
    <property type="molecule type" value="Genomic_DNA"/>
</dbReference>
<dbReference type="EMBL" id="WIWS01000010">
    <property type="protein sequence ID" value="KAF3226530.1"/>
    <property type="molecule type" value="Genomic_DNA"/>
</dbReference>
<name>A0A6G1M4V7_ORBOL</name>
<evidence type="ECO:0000313" key="6">
    <source>
        <dbReference type="Proteomes" id="UP000483672"/>
    </source>
</evidence>
<dbReference type="Proteomes" id="UP000483672">
    <property type="component" value="Unassembled WGS sequence"/>
</dbReference>
<evidence type="ECO:0000256" key="1">
    <source>
        <dbReference type="SAM" id="MobiDB-lite"/>
    </source>
</evidence>
<feature type="region of interest" description="Disordered" evidence="1">
    <location>
        <begin position="1"/>
        <end position="53"/>
    </location>
</feature>
<gene>
    <name evidence="3" type="ORF">TWF106_000271</name>
    <name evidence="4" type="ORF">TWF191_000092</name>
    <name evidence="2" type="ORF">TWF679_001903</name>
</gene>
<sequence length="70" mass="6988">MSTMTTGNSELPEPGLASPSVTAAGRWGGCCPQSEPGSTPDPDPPAPPPVDSHLILPATLLLTLLAGTPL</sequence>
<feature type="compositionally biased region" description="Pro residues" evidence="1">
    <location>
        <begin position="39"/>
        <end position="50"/>
    </location>
</feature>
<evidence type="ECO:0000313" key="2">
    <source>
        <dbReference type="EMBL" id="KAF3217701.1"/>
    </source>
</evidence>
<evidence type="ECO:0000313" key="7">
    <source>
        <dbReference type="Proteomes" id="UP000614610"/>
    </source>
</evidence>